<sequence length="131" mass="14346">MFDHIQFDSISANPDPAAPLREFADHHRGGLLNAAGLLGGRWGVRLVLDALDGLASEPVLTRRTQTRLMALLELLSLEHVHDQNREESARFAAINPCDPVVEEICALTVGLRDALERATTDHRPASHRVAA</sequence>
<protein>
    <submittedName>
        <fullName evidence="1">Uncharacterized protein</fullName>
    </submittedName>
</protein>
<reference evidence="1" key="1">
    <citation type="journal article" date="2015" name="Nature">
        <title>Complex archaea that bridge the gap between prokaryotes and eukaryotes.</title>
        <authorList>
            <person name="Spang A."/>
            <person name="Saw J.H."/>
            <person name="Jorgensen S.L."/>
            <person name="Zaremba-Niedzwiedzka K."/>
            <person name="Martijn J."/>
            <person name="Lind A.E."/>
            <person name="van Eijk R."/>
            <person name="Schleper C."/>
            <person name="Guy L."/>
            <person name="Ettema T.J."/>
        </authorList>
    </citation>
    <scope>NUCLEOTIDE SEQUENCE</scope>
</reference>
<dbReference type="EMBL" id="LAZR01012562">
    <property type="protein sequence ID" value="KKM26188.1"/>
    <property type="molecule type" value="Genomic_DNA"/>
</dbReference>
<proteinExistence type="predicted"/>
<gene>
    <name evidence="1" type="ORF">LCGC14_1587300</name>
</gene>
<dbReference type="AlphaFoldDB" id="A0A0F9KVP4"/>
<organism evidence="1">
    <name type="scientific">marine sediment metagenome</name>
    <dbReference type="NCBI Taxonomy" id="412755"/>
    <lineage>
        <taxon>unclassified sequences</taxon>
        <taxon>metagenomes</taxon>
        <taxon>ecological metagenomes</taxon>
    </lineage>
</organism>
<evidence type="ECO:0000313" key="1">
    <source>
        <dbReference type="EMBL" id="KKM26188.1"/>
    </source>
</evidence>
<accession>A0A0F9KVP4</accession>
<comment type="caution">
    <text evidence="1">The sequence shown here is derived from an EMBL/GenBank/DDBJ whole genome shotgun (WGS) entry which is preliminary data.</text>
</comment>
<name>A0A0F9KVP4_9ZZZZ</name>